<reference evidence="1 2" key="1">
    <citation type="submission" date="2020-03" db="EMBL/GenBank/DDBJ databases">
        <title>Screen low temperature-resistant strains for efficient degradation of petroleum hydrocarbons under the low temperature.</title>
        <authorList>
            <person name="Wang Y."/>
            <person name="Chen J."/>
        </authorList>
    </citation>
    <scope>NUCLEOTIDE SEQUENCE [LARGE SCALE GENOMIC DNA]</scope>
    <source>
        <strain evidence="1 2">KB1</strain>
    </source>
</reference>
<dbReference type="AlphaFoldDB" id="A0A1F2Q945"/>
<name>A0A1F2Q945_RHOER</name>
<evidence type="ECO:0000313" key="2">
    <source>
        <dbReference type="Proteomes" id="UP000502345"/>
    </source>
</evidence>
<accession>A0A1F2Q945</accession>
<gene>
    <name evidence="1" type="ORF">G9444_0112</name>
</gene>
<protein>
    <submittedName>
        <fullName evidence="1">Uncharacterized protein</fullName>
    </submittedName>
</protein>
<dbReference type="Proteomes" id="UP000502345">
    <property type="component" value="Chromosome"/>
</dbReference>
<proteinExistence type="predicted"/>
<organism evidence="1 2">
    <name type="scientific">Rhodococcus erythropolis</name>
    <name type="common">Arthrobacter picolinophilus</name>
    <dbReference type="NCBI Taxonomy" id="1833"/>
    <lineage>
        <taxon>Bacteria</taxon>
        <taxon>Bacillati</taxon>
        <taxon>Actinomycetota</taxon>
        <taxon>Actinomycetes</taxon>
        <taxon>Mycobacteriales</taxon>
        <taxon>Nocardiaceae</taxon>
        <taxon>Rhodococcus</taxon>
        <taxon>Rhodococcus erythropolis group</taxon>
    </lineage>
</organism>
<dbReference type="EMBL" id="CP050124">
    <property type="protein sequence ID" value="QIP37356.1"/>
    <property type="molecule type" value="Genomic_DNA"/>
</dbReference>
<sequence>MSKFGRKKQPTPKSYQWLAMTLIALSLSVSIGIAAKPS</sequence>
<evidence type="ECO:0000313" key="1">
    <source>
        <dbReference type="EMBL" id="QIP37356.1"/>
    </source>
</evidence>